<keyword evidence="2 7" id="KW-0378">Hydrolase</keyword>
<protein>
    <submittedName>
        <fullName evidence="7">5-oxoprolinase subunit PxpB</fullName>
        <ecNumber evidence="7">3.5.2.9</ecNumber>
    </submittedName>
</protein>
<dbReference type="PANTHER" id="PTHR43309">
    <property type="entry name" value="5-OXOPROLINASE SUBUNIT C"/>
    <property type="match status" value="1"/>
</dbReference>
<dbReference type="InterPro" id="IPR010016">
    <property type="entry name" value="PxpB"/>
</dbReference>
<keyword evidence="1" id="KW-0547">Nucleotide-binding</keyword>
<name>A0ABW0LWH5_9BACL</name>
<proteinExistence type="predicted"/>
<dbReference type="InterPro" id="IPR003778">
    <property type="entry name" value="CT_A_B"/>
</dbReference>
<dbReference type="GO" id="GO:0017168">
    <property type="term" value="F:5-oxoprolinase (ATP-hydrolyzing) activity"/>
    <property type="evidence" value="ECO:0007669"/>
    <property type="project" value="UniProtKB-EC"/>
</dbReference>
<accession>A0ABW0LWH5</accession>
<reference evidence="8" key="1">
    <citation type="journal article" date="2019" name="Int. J. Syst. Evol. Microbiol.">
        <title>The Global Catalogue of Microorganisms (GCM) 10K type strain sequencing project: providing services to taxonomists for standard genome sequencing and annotation.</title>
        <authorList>
            <consortium name="The Broad Institute Genomics Platform"/>
            <consortium name="The Broad Institute Genome Sequencing Center for Infectious Disease"/>
            <person name="Wu L."/>
            <person name="Ma J."/>
        </authorList>
    </citation>
    <scope>NUCLEOTIDE SEQUENCE [LARGE SCALE GENOMIC DNA]</scope>
    <source>
        <strain evidence="8">CCUG 57113</strain>
    </source>
</reference>
<dbReference type="Gene3D" id="2.40.100.10">
    <property type="entry name" value="Cyclophilin-like"/>
    <property type="match status" value="2"/>
</dbReference>
<comment type="caution">
    <text evidence="7">The sequence shown here is derived from an EMBL/GenBank/DDBJ whole genome shotgun (WGS) entry which is preliminary data.</text>
</comment>
<gene>
    <name evidence="7" type="primary">pxpB</name>
    <name evidence="7" type="ORF">ACFPPD_10080</name>
</gene>
<dbReference type="InterPro" id="IPR052708">
    <property type="entry name" value="PxpC"/>
</dbReference>
<keyword evidence="3" id="KW-0067">ATP-binding</keyword>
<organism evidence="7 8">
    <name type="scientific">Cohnella suwonensis</name>
    <dbReference type="NCBI Taxonomy" id="696072"/>
    <lineage>
        <taxon>Bacteria</taxon>
        <taxon>Bacillati</taxon>
        <taxon>Bacillota</taxon>
        <taxon>Bacilli</taxon>
        <taxon>Bacillales</taxon>
        <taxon>Paenibacillaceae</taxon>
        <taxon>Cohnella</taxon>
    </lineage>
</organism>
<dbReference type="SMART" id="SM00797">
    <property type="entry name" value="AHS2"/>
    <property type="match status" value="1"/>
</dbReference>
<dbReference type="EMBL" id="JBHSMH010000024">
    <property type="protein sequence ID" value="MFC5469071.1"/>
    <property type="molecule type" value="Genomic_DNA"/>
</dbReference>
<sequence>MTNADISVEPLGDRAFLLRWAGEAAAARLASCARALNEAGLSWLRETVPAYRTIACHLRDGYYGVEEAAEEALRFVRSVIEPNREIEARLVELPTVYGGEAGPDLAECADRSDMTESEFATRHASATYEVALLGFAPGFPYLSGLDAALSQPRRASPRMKVPAGAIGIAGGQTGVYSVESPGGWQIIGRTTVPLFRPDAEPPFLLAPGDRVRFVAIEARGGGEGAAAIAVTDVAGSSDDQAEGAGGTDADSERSAAGNVALTVLKPGLLTTVQDLGRSGWQAYGVSGGGAMDTASLRKANLLVGNDEGAAALELTLIGGAYVAERDIVVAICGGDLGASADGSKLPMNRPVFLRQGTVLTFGTAASGCRAYVAVAGGIDVPPVLGSRATDARAMIGGGRGRALQAGDRIRRFEPGERAKALIGPLRRKAEPDGRGWSAPDWSASGWVETAPYLARMSGKRRILPIRLLPGAEWGRFGKEARELLFREAYRVETSSDRMGARLSGPAIPISVGGEMESHGVSPGTIQVPPGGRPIILAANCQPTGGYPKIANAIAADLPLLAQASPGDWLSFSLTDADTAERALKLRERELAKLKAGLRALTKRGAIVPN</sequence>
<dbReference type="SUPFAM" id="SSF50891">
    <property type="entry name" value="Cyclophilin-like"/>
    <property type="match status" value="2"/>
</dbReference>
<dbReference type="SMART" id="SM00796">
    <property type="entry name" value="AHS1"/>
    <property type="match status" value="1"/>
</dbReference>
<dbReference type="NCBIfam" id="TIGR00370">
    <property type="entry name" value="5-oxoprolinase subunit PxpB"/>
    <property type="match status" value="1"/>
</dbReference>
<evidence type="ECO:0000313" key="8">
    <source>
        <dbReference type="Proteomes" id="UP001596105"/>
    </source>
</evidence>
<dbReference type="Proteomes" id="UP001596105">
    <property type="component" value="Unassembled WGS sequence"/>
</dbReference>
<feature type="coiled-coil region" evidence="4">
    <location>
        <begin position="576"/>
        <end position="603"/>
    </location>
</feature>
<evidence type="ECO:0000313" key="7">
    <source>
        <dbReference type="EMBL" id="MFC5469071.1"/>
    </source>
</evidence>
<evidence type="ECO:0000256" key="4">
    <source>
        <dbReference type="SAM" id="Coils"/>
    </source>
</evidence>
<evidence type="ECO:0000256" key="2">
    <source>
        <dbReference type="ARBA" id="ARBA00022801"/>
    </source>
</evidence>
<evidence type="ECO:0000256" key="1">
    <source>
        <dbReference type="ARBA" id="ARBA00022741"/>
    </source>
</evidence>
<evidence type="ECO:0000259" key="6">
    <source>
        <dbReference type="SMART" id="SM00797"/>
    </source>
</evidence>
<feature type="domain" description="Carboxyltransferase" evidence="6">
    <location>
        <begin position="282"/>
        <end position="589"/>
    </location>
</feature>
<dbReference type="RefSeq" id="WP_209750870.1">
    <property type="nucleotide sequence ID" value="NZ_JBHSMH010000024.1"/>
</dbReference>
<dbReference type="NCBIfam" id="TIGR00724">
    <property type="entry name" value="urea_amlyse_rel"/>
    <property type="match status" value="1"/>
</dbReference>
<dbReference type="InterPro" id="IPR029000">
    <property type="entry name" value="Cyclophilin-like_dom_sf"/>
</dbReference>
<keyword evidence="8" id="KW-1185">Reference proteome</keyword>
<dbReference type="Gene3D" id="3.30.1360.40">
    <property type="match status" value="1"/>
</dbReference>
<dbReference type="Pfam" id="PF02626">
    <property type="entry name" value="CT_A_B"/>
    <property type="match status" value="1"/>
</dbReference>
<dbReference type="InterPro" id="IPR003833">
    <property type="entry name" value="CT_C_D"/>
</dbReference>
<keyword evidence="4" id="KW-0175">Coiled coil</keyword>
<dbReference type="EC" id="3.5.2.9" evidence="7"/>
<evidence type="ECO:0000256" key="3">
    <source>
        <dbReference type="ARBA" id="ARBA00022840"/>
    </source>
</evidence>
<evidence type="ECO:0000259" key="5">
    <source>
        <dbReference type="SMART" id="SM00796"/>
    </source>
</evidence>
<dbReference type="Pfam" id="PF02682">
    <property type="entry name" value="CT_C_D"/>
    <property type="match status" value="1"/>
</dbReference>
<dbReference type="SUPFAM" id="SSF160467">
    <property type="entry name" value="PH0987 N-terminal domain-like"/>
    <property type="match status" value="1"/>
</dbReference>
<dbReference type="PANTHER" id="PTHR43309:SF5">
    <property type="entry name" value="5-OXOPROLINASE SUBUNIT C"/>
    <property type="match status" value="1"/>
</dbReference>
<feature type="domain" description="Carboxyltransferase" evidence="5">
    <location>
        <begin position="6"/>
        <end position="205"/>
    </location>
</feature>